<dbReference type="GO" id="GO:0043200">
    <property type="term" value="P:response to amino acid"/>
    <property type="evidence" value="ECO:0007669"/>
    <property type="project" value="TreeGrafter"/>
</dbReference>
<dbReference type="GO" id="GO:0005829">
    <property type="term" value="C:cytosol"/>
    <property type="evidence" value="ECO:0007669"/>
    <property type="project" value="TreeGrafter"/>
</dbReference>
<dbReference type="GO" id="GO:0043565">
    <property type="term" value="F:sequence-specific DNA binding"/>
    <property type="evidence" value="ECO:0007669"/>
    <property type="project" value="InterPro"/>
</dbReference>
<name>H8KQW9_SOLCM</name>
<keyword evidence="1" id="KW-0805">Transcription regulation</keyword>
<dbReference type="PANTHER" id="PTHR30154">
    <property type="entry name" value="LEUCINE-RESPONSIVE REGULATORY PROTEIN"/>
    <property type="match status" value="1"/>
</dbReference>
<dbReference type="PROSITE" id="PS50956">
    <property type="entry name" value="HTH_ASNC_2"/>
    <property type="match status" value="1"/>
</dbReference>
<dbReference type="EMBL" id="CP003349">
    <property type="protein sequence ID" value="AFD07115.1"/>
    <property type="molecule type" value="Genomic_DNA"/>
</dbReference>
<dbReference type="KEGG" id="scn:Solca_2060"/>
<dbReference type="InterPro" id="IPR000485">
    <property type="entry name" value="AsnC-type_HTH_dom"/>
</dbReference>
<dbReference type="CDD" id="cd00090">
    <property type="entry name" value="HTH_ARSR"/>
    <property type="match status" value="1"/>
</dbReference>
<protein>
    <submittedName>
        <fullName evidence="5">Transcriptional regulator</fullName>
    </submittedName>
</protein>
<dbReference type="Gene3D" id="1.10.10.10">
    <property type="entry name" value="Winged helix-like DNA-binding domain superfamily/Winged helix DNA-binding domain"/>
    <property type="match status" value="1"/>
</dbReference>
<dbReference type="SUPFAM" id="SSF54909">
    <property type="entry name" value="Dimeric alpha+beta barrel"/>
    <property type="match status" value="1"/>
</dbReference>
<organism evidence="5 6">
    <name type="scientific">Solitalea canadensis (strain ATCC 29591 / DSM 3403 / JCM 21819 / LMG 8368 / NBRC 15130 / NCIMB 12057 / USAM 9D)</name>
    <name type="common">Flexibacter canadensis</name>
    <dbReference type="NCBI Taxonomy" id="929556"/>
    <lineage>
        <taxon>Bacteria</taxon>
        <taxon>Pseudomonadati</taxon>
        <taxon>Bacteroidota</taxon>
        <taxon>Sphingobacteriia</taxon>
        <taxon>Sphingobacteriales</taxon>
        <taxon>Sphingobacteriaceae</taxon>
        <taxon>Solitalea</taxon>
    </lineage>
</organism>
<dbReference type="Pfam" id="PF01037">
    <property type="entry name" value="AsnC_trans_reg"/>
    <property type="match status" value="1"/>
</dbReference>
<dbReference type="InterPro" id="IPR019887">
    <property type="entry name" value="Tscrpt_reg_AsnC/Lrp_C"/>
</dbReference>
<dbReference type="InterPro" id="IPR036388">
    <property type="entry name" value="WH-like_DNA-bd_sf"/>
</dbReference>
<evidence type="ECO:0000256" key="1">
    <source>
        <dbReference type="ARBA" id="ARBA00023015"/>
    </source>
</evidence>
<dbReference type="eggNOG" id="COG1522">
    <property type="taxonomic scope" value="Bacteria"/>
</dbReference>
<keyword evidence="3" id="KW-0804">Transcription</keyword>
<dbReference type="HOGENOM" id="CLU_091233_0_0_10"/>
<dbReference type="InterPro" id="IPR011008">
    <property type="entry name" value="Dimeric_a/b-barrel"/>
</dbReference>
<keyword evidence="6" id="KW-1185">Reference proteome</keyword>
<gene>
    <name evidence="5" type="ordered locus">Solca_2060</name>
</gene>
<dbReference type="PRINTS" id="PR00033">
    <property type="entry name" value="HTHASNC"/>
</dbReference>
<dbReference type="STRING" id="929556.Solca_2060"/>
<keyword evidence="2" id="KW-0238">DNA-binding</keyword>
<proteinExistence type="predicted"/>
<dbReference type="SMART" id="SM00344">
    <property type="entry name" value="HTH_ASNC"/>
    <property type="match status" value="1"/>
</dbReference>
<dbReference type="GO" id="GO:0006355">
    <property type="term" value="P:regulation of DNA-templated transcription"/>
    <property type="evidence" value="ECO:0007669"/>
    <property type="project" value="UniProtKB-ARBA"/>
</dbReference>
<dbReference type="InterPro" id="IPR036390">
    <property type="entry name" value="WH_DNA-bd_sf"/>
</dbReference>
<dbReference type="Proteomes" id="UP000007590">
    <property type="component" value="Chromosome"/>
</dbReference>
<evidence type="ECO:0000313" key="5">
    <source>
        <dbReference type="EMBL" id="AFD07115.1"/>
    </source>
</evidence>
<dbReference type="InterPro" id="IPR011991">
    <property type="entry name" value="ArsR-like_HTH"/>
</dbReference>
<dbReference type="RefSeq" id="WP_014680342.1">
    <property type="nucleotide sequence ID" value="NC_017770.1"/>
</dbReference>
<dbReference type="Pfam" id="PF13412">
    <property type="entry name" value="HTH_24"/>
    <property type="match status" value="1"/>
</dbReference>
<dbReference type="InterPro" id="IPR019888">
    <property type="entry name" value="Tscrpt_reg_AsnC-like"/>
</dbReference>
<dbReference type="SUPFAM" id="SSF46785">
    <property type="entry name" value="Winged helix' DNA-binding domain"/>
    <property type="match status" value="1"/>
</dbReference>
<dbReference type="Gene3D" id="3.30.70.920">
    <property type="match status" value="1"/>
</dbReference>
<dbReference type="AlphaFoldDB" id="H8KQW9"/>
<evidence type="ECO:0000256" key="2">
    <source>
        <dbReference type="ARBA" id="ARBA00023125"/>
    </source>
</evidence>
<evidence type="ECO:0000313" key="6">
    <source>
        <dbReference type="Proteomes" id="UP000007590"/>
    </source>
</evidence>
<accession>H8KQW9</accession>
<dbReference type="PANTHER" id="PTHR30154:SF34">
    <property type="entry name" value="TRANSCRIPTIONAL REGULATOR AZLB"/>
    <property type="match status" value="1"/>
</dbReference>
<sequence length="154" mass="17616">MEKLDVLDCRILNLLQKDASLHVKDIANAIGLSPSPTYERINRLKREGFIEKYVVLVNREKLGKQLLVLCTVTLKQQSMETLTNFEEAIQQFTEVLEVLCLAGSHDYLLKIAVKDVNDYHSFVMNRLSTIPNISNLQSSFVLKEIKHETALEIE</sequence>
<reference evidence="5" key="1">
    <citation type="submission" date="2012-02" db="EMBL/GenBank/DDBJ databases">
        <title>The complete genome of Solitalea canadensis DSM 3403.</title>
        <authorList>
            <consortium name="US DOE Joint Genome Institute (JGI-PGF)"/>
            <person name="Lucas S."/>
            <person name="Copeland A."/>
            <person name="Lapidus A."/>
            <person name="Glavina del Rio T."/>
            <person name="Dalin E."/>
            <person name="Tice H."/>
            <person name="Bruce D."/>
            <person name="Goodwin L."/>
            <person name="Pitluck S."/>
            <person name="Peters L."/>
            <person name="Ovchinnikova G."/>
            <person name="Lu M."/>
            <person name="Kyrpides N."/>
            <person name="Mavromatis K."/>
            <person name="Ivanova N."/>
            <person name="Brettin T."/>
            <person name="Detter J.C."/>
            <person name="Han C."/>
            <person name="Larimer F."/>
            <person name="Land M."/>
            <person name="Hauser L."/>
            <person name="Markowitz V."/>
            <person name="Cheng J.-F."/>
            <person name="Hugenholtz P."/>
            <person name="Woyke T."/>
            <person name="Wu D."/>
            <person name="Spring S."/>
            <person name="Schroeder M."/>
            <person name="Kopitz M."/>
            <person name="Brambilla E."/>
            <person name="Klenk H.-P."/>
            <person name="Eisen J.A."/>
        </authorList>
    </citation>
    <scope>NUCLEOTIDE SEQUENCE</scope>
    <source>
        <strain evidence="5">DSM 3403</strain>
    </source>
</reference>
<evidence type="ECO:0000259" key="4">
    <source>
        <dbReference type="PROSITE" id="PS50956"/>
    </source>
</evidence>
<dbReference type="OrthoDB" id="9800326at2"/>
<feature type="domain" description="HTH asnC-type" evidence="4">
    <location>
        <begin position="4"/>
        <end position="65"/>
    </location>
</feature>
<evidence type="ECO:0000256" key="3">
    <source>
        <dbReference type="ARBA" id="ARBA00023163"/>
    </source>
</evidence>